<dbReference type="PANTHER" id="PTHR46200:SF1">
    <property type="entry name" value="GATOR COMPLEX PROTEIN WDR24"/>
    <property type="match status" value="1"/>
</dbReference>
<feature type="compositionally biased region" description="Polar residues" evidence="7">
    <location>
        <begin position="652"/>
        <end position="664"/>
    </location>
</feature>
<dbReference type="PROSITE" id="PS00678">
    <property type="entry name" value="WD_REPEATS_1"/>
    <property type="match status" value="1"/>
</dbReference>
<keyword evidence="1 6" id="KW-0853">WD repeat</keyword>
<dbReference type="PANTHER" id="PTHR46200">
    <property type="entry name" value="GATOR COMPLEX PROTEIN WDR24"/>
    <property type="match status" value="1"/>
</dbReference>
<feature type="region of interest" description="Disordered" evidence="7">
    <location>
        <begin position="645"/>
        <end position="757"/>
    </location>
</feature>
<dbReference type="GO" id="GO:0061700">
    <property type="term" value="C:GATOR2 complex"/>
    <property type="evidence" value="ECO:0007669"/>
    <property type="project" value="TreeGrafter"/>
</dbReference>
<dbReference type="GO" id="GO:0016239">
    <property type="term" value="P:positive regulation of macroautophagy"/>
    <property type="evidence" value="ECO:0007669"/>
    <property type="project" value="TreeGrafter"/>
</dbReference>
<dbReference type="GO" id="GO:0005829">
    <property type="term" value="C:cytosol"/>
    <property type="evidence" value="ECO:0007669"/>
    <property type="project" value="TreeGrafter"/>
</dbReference>
<accession>A0AAE0CZ20</accession>
<gene>
    <name evidence="8" type="ORF">CKAH01_08888</name>
</gene>
<evidence type="ECO:0000256" key="3">
    <source>
        <dbReference type="ARBA" id="ARBA00022737"/>
    </source>
</evidence>
<dbReference type="Pfam" id="PF00400">
    <property type="entry name" value="WD40"/>
    <property type="match status" value="2"/>
</dbReference>
<dbReference type="EMBL" id="VYYT01000566">
    <property type="protein sequence ID" value="KAK2731732.1"/>
    <property type="molecule type" value="Genomic_DNA"/>
</dbReference>
<evidence type="ECO:0000256" key="2">
    <source>
        <dbReference type="ARBA" id="ARBA00022723"/>
    </source>
</evidence>
<evidence type="ECO:0000256" key="4">
    <source>
        <dbReference type="ARBA" id="ARBA00022771"/>
    </source>
</evidence>
<dbReference type="InterPro" id="IPR037590">
    <property type="entry name" value="WDR24"/>
</dbReference>
<keyword evidence="3" id="KW-0677">Repeat</keyword>
<dbReference type="SMART" id="SM00320">
    <property type="entry name" value="WD40"/>
    <property type="match status" value="5"/>
</dbReference>
<evidence type="ECO:0000313" key="9">
    <source>
        <dbReference type="Proteomes" id="UP001281614"/>
    </source>
</evidence>
<protein>
    <submittedName>
        <fullName evidence="8">WD repeat-containing protein</fullName>
    </submittedName>
</protein>
<feature type="compositionally biased region" description="Polar residues" evidence="7">
    <location>
        <begin position="926"/>
        <end position="946"/>
    </location>
</feature>
<feature type="region of interest" description="Disordered" evidence="7">
    <location>
        <begin position="810"/>
        <end position="835"/>
    </location>
</feature>
<sequence length="1291" mass="140426">MYSRENKIMRKLLGKVTADSSTDTSHTIGITSAPQFQTSYRPSASQNAVYPAGAPILCLDASPDHRTAIIAGRHVLKTVVFDGLSISEGVDVRGAITAQSASSKGASSSLMADQLSIRDVKWHGDSTIFTACANGNIFSYDLARIATGGSPLEFVQTREDSRQVNSLDINPHRRTTLLSGSQDGMVRYFDIRAPVQSRSGGFTYSPRGAYKCNADGVRQVKWSPKDGFYFACGTESGVVLKWDVRKIAQPLLKIPAHDKTCTSISWHPDGNHLISGGWDSKCAVWDMSKNADKRQKPRWLIFTPAPVSAVAWRPGLWSASAQGKRAAQVAVSYDDGSHKRYGISSVHIWDLGRPSMPYKEIDCFDSSPSCLLWQNQDIIWTVGNDCLFNQCDVAFAPKVLDRQSVSSMALSARGDAVMFLDERPHHRPRPPVIHHQQQSIVPPRTSYSSSPTTPMLSISRSDSEEDVVGSFLGPRRRIGRKRRHSLRSIPVLSTTPPSGPSLGDDAILGLEAAIKVTGTYKTQQSMAVGHIPAAARVDVYQFLSSYYLETIERELPYVTGGKSLAKRVSSIMEHYARAAEQVNQFRLAQTWRILAYSVNLLLKRRAQYHLQLRLGHFQKRPSLPKIKDIPKVKVPRSLGVVVEMNGEDTPRRPSTATISNSVDSKSLGPRSLLSEEIESTSNVTTPIARAINEENAEQGGSRSDSRLPPVMESDGFALPPAAHSTFNNSPRRRLDSVPLSVTSHHSDQTQVSSTDGYDFYDTDALAQAIDVPEPKQKEPQPLDYGPRTPNSRRTALRHNSDDSFAQMFSMSESSRQTSGLASSSEGGVSARSVTSYPMQMHKETVDEQGEYETRIRGKEIEDSPEHGALTELNAPVESAPKDSPEEIFMISQTTLASDTATDDLSQSQVNSLPPTYEDLAPLHVGVSSSTPPKPNSALQHDSTPSILESDYLPWPEDPSYPHPLASKETPETSPPLNPYTLLTRALDFETRTSALNASAMVLLLKPLMPDSVIHPFPATSIPRQPPPRLMGMKLFIEAAPLPKLCVRGWPEGIPDWGANYTSIFGTAQQGVKGGFICPSGRKPRELDPKLGSKALWKCERCRVAMAPCAVCGHRETTATVLPIPEGASPPKQQDPVMSTWWYCPGCAHGGHATCLQSWPAPSDDGSNRYEPSDGCCPLDGCGHACLPGKWGDEKSAARADEVGRAAVEKARLGGVGGGGGGSVAGSKPQSPVIQPNVRGDKDEVPQSRAVESVREALAGGQPGAGILSSSPGTRQGERERRKSVKFVPTER</sequence>
<feature type="repeat" description="WD" evidence="6">
    <location>
        <begin position="254"/>
        <end position="295"/>
    </location>
</feature>
<feature type="compositionally biased region" description="Low complexity" evidence="7">
    <location>
        <begin position="433"/>
        <end position="454"/>
    </location>
</feature>
<evidence type="ECO:0000256" key="1">
    <source>
        <dbReference type="ARBA" id="ARBA00022574"/>
    </source>
</evidence>
<dbReference type="PROSITE" id="PS50082">
    <property type="entry name" value="WD_REPEATS_2"/>
    <property type="match status" value="1"/>
</dbReference>
<dbReference type="GO" id="GO:0005774">
    <property type="term" value="C:vacuolar membrane"/>
    <property type="evidence" value="ECO:0007669"/>
    <property type="project" value="TreeGrafter"/>
</dbReference>
<evidence type="ECO:0000256" key="6">
    <source>
        <dbReference type="PROSITE-ProRule" id="PRU00221"/>
    </source>
</evidence>
<feature type="region of interest" description="Disordered" evidence="7">
    <location>
        <begin position="1212"/>
        <end position="1291"/>
    </location>
</feature>
<dbReference type="Gene3D" id="2.130.10.10">
    <property type="entry name" value="YVTN repeat-like/Quinoprotein amine dehydrogenase"/>
    <property type="match status" value="2"/>
</dbReference>
<evidence type="ECO:0000256" key="7">
    <source>
        <dbReference type="SAM" id="MobiDB-lite"/>
    </source>
</evidence>
<keyword evidence="9" id="KW-1185">Reference proteome</keyword>
<proteinExistence type="predicted"/>
<feature type="compositionally biased region" description="Gly residues" evidence="7">
    <location>
        <begin position="1213"/>
        <end position="1223"/>
    </location>
</feature>
<dbReference type="InterPro" id="IPR019775">
    <property type="entry name" value="WD40_repeat_CS"/>
</dbReference>
<dbReference type="SUPFAM" id="SSF50978">
    <property type="entry name" value="WD40 repeat-like"/>
    <property type="match status" value="1"/>
</dbReference>
<organism evidence="8 9">
    <name type="scientific">Colletotrichum kahawae</name>
    <name type="common">Coffee berry disease fungus</name>
    <dbReference type="NCBI Taxonomy" id="34407"/>
    <lineage>
        <taxon>Eukaryota</taxon>
        <taxon>Fungi</taxon>
        <taxon>Dikarya</taxon>
        <taxon>Ascomycota</taxon>
        <taxon>Pezizomycotina</taxon>
        <taxon>Sordariomycetes</taxon>
        <taxon>Hypocreomycetidae</taxon>
        <taxon>Glomerellales</taxon>
        <taxon>Glomerellaceae</taxon>
        <taxon>Colletotrichum</taxon>
        <taxon>Colletotrichum gloeosporioides species complex</taxon>
    </lineage>
</organism>
<feature type="region of interest" description="Disordered" evidence="7">
    <location>
        <begin position="428"/>
        <end position="460"/>
    </location>
</feature>
<feature type="region of interest" description="Disordered" evidence="7">
    <location>
        <begin position="898"/>
        <end position="976"/>
    </location>
</feature>
<feature type="region of interest" description="Disordered" evidence="7">
    <location>
        <begin position="859"/>
        <end position="884"/>
    </location>
</feature>
<comment type="caution">
    <text evidence="8">The sequence shown here is derived from an EMBL/GenBank/DDBJ whole genome shotgun (WGS) entry which is preliminary data.</text>
</comment>
<dbReference type="GO" id="GO:0008270">
    <property type="term" value="F:zinc ion binding"/>
    <property type="evidence" value="ECO:0007669"/>
    <property type="project" value="UniProtKB-KW"/>
</dbReference>
<dbReference type="PROSITE" id="PS50294">
    <property type="entry name" value="WD_REPEATS_REGION"/>
    <property type="match status" value="1"/>
</dbReference>
<evidence type="ECO:0000256" key="5">
    <source>
        <dbReference type="ARBA" id="ARBA00022833"/>
    </source>
</evidence>
<dbReference type="InterPro" id="IPR015943">
    <property type="entry name" value="WD40/YVTN_repeat-like_dom_sf"/>
</dbReference>
<dbReference type="InterPro" id="IPR001680">
    <property type="entry name" value="WD40_rpt"/>
</dbReference>
<keyword evidence="4" id="KW-0863">Zinc-finger</keyword>
<dbReference type="Proteomes" id="UP001281614">
    <property type="component" value="Unassembled WGS sequence"/>
</dbReference>
<keyword evidence="5" id="KW-0862">Zinc</keyword>
<dbReference type="InterPro" id="IPR036322">
    <property type="entry name" value="WD40_repeat_dom_sf"/>
</dbReference>
<reference evidence="8" key="1">
    <citation type="submission" date="2023-02" db="EMBL/GenBank/DDBJ databases">
        <title>Colletotrichum kahawae CIFC_Que2 genome sequencing and assembly.</title>
        <authorList>
            <person name="Baroncelli R."/>
        </authorList>
    </citation>
    <scope>NUCLEOTIDE SEQUENCE</scope>
    <source>
        <strain evidence="8">CIFC_Que2</strain>
    </source>
</reference>
<name>A0AAE0CZ20_COLKA</name>
<dbReference type="GO" id="GO:1904263">
    <property type="term" value="P:positive regulation of TORC1 signaling"/>
    <property type="evidence" value="ECO:0007669"/>
    <property type="project" value="TreeGrafter"/>
</dbReference>
<feature type="compositionally biased region" description="Polar residues" evidence="7">
    <location>
        <begin position="739"/>
        <end position="755"/>
    </location>
</feature>
<evidence type="ECO:0000313" key="8">
    <source>
        <dbReference type="EMBL" id="KAK2731732.1"/>
    </source>
</evidence>
<feature type="region of interest" description="Disordered" evidence="7">
    <location>
        <begin position="769"/>
        <end position="795"/>
    </location>
</feature>
<keyword evidence="2" id="KW-0479">Metal-binding</keyword>